<proteinExistence type="predicted"/>
<accession>A0A0F9A3S0</accession>
<protein>
    <submittedName>
        <fullName evidence="2">Uncharacterized protein</fullName>
    </submittedName>
</protein>
<reference evidence="2" key="1">
    <citation type="journal article" date="2015" name="Nature">
        <title>Complex archaea that bridge the gap between prokaryotes and eukaryotes.</title>
        <authorList>
            <person name="Spang A."/>
            <person name="Saw J.H."/>
            <person name="Jorgensen S.L."/>
            <person name="Zaremba-Niedzwiedzka K."/>
            <person name="Martijn J."/>
            <person name="Lind A.E."/>
            <person name="van Eijk R."/>
            <person name="Schleper C."/>
            <person name="Guy L."/>
            <person name="Ettema T.J."/>
        </authorList>
    </citation>
    <scope>NUCLEOTIDE SEQUENCE</scope>
</reference>
<evidence type="ECO:0000256" key="1">
    <source>
        <dbReference type="SAM" id="MobiDB-lite"/>
    </source>
</evidence>
<organism evidence="2">
    <name type="scientific">marine sediment metagenome</name>
    <dbReference type="NCBI Taxonomy" id="412755"/>
    <lineage>
        <taxon>unclassified sequences</taxon>
        <taxon>metagenomes</taxon>
        <taxon>ecological metagenomes</taxon>
    </lineage>
</organism>
<comment type="caution">
    <text evidence="2">The sequence shown here is derived from an EMBL/GenBank/DDBJ whole genome shotgun (WGS) entry which is preliminary data.</text>
</comment>
<evidence type="ECO:0000313" key="2">
    <source>
        <dbReference type="EMBL" id="KKK92800.1"/>
    </source>
</evidence>
<name>A0A0F9A3S0_9ZZZZ</name>
<dbReference type="EMBL" id="LAZR01048053">
    <property type="protein sequence ID" value="KKK92800.1"/>
    <property type="molecule type" value="Genomic_DNA"/>
</dbReference>
<sequence>SVWNVASESYEGAHFATFPRKLITPCVLAGTSARGACVKCGSPWKRVTEEKKLKRDRPNDYVKRKPKMLVGRKSGIPGQPPQYAARHDRTSTCANTVAGVDVKTIGWEPTCTCNGSFEMTDLNALWFRVAPIRPDMTVELFCGYVCEYQTHGLLFSWERNGKKYGHWTKSEEPGRLPPKKTRNRYTWDAPVVPKKELKSYVNKFPSSKIAGGRRSRPHPDSVEDESSLGLGSGLGLGLGLGLGEGKEPAFRALTDWLINTFQETLGKKPTWGKKDYIALARLKMQTALLEDDEIKRRFEFFLDSDTTWFQGHQLWKFCGSFDSFMHGPVIKPLTSAEEARREVGVGRSPR</sequence>
<gene>
    <name evidence="2" type="ORF">LCGC14_2699310</name>
</gene>
<feature type="non-terminal residue" evidence="2">
    <location>
        <position position="1"/>
    </location>
</feature>
<feature type="region of interest" description="Disordered" evidence="1">
    <location>
        <begin position="207"/>
        <end position="228"/>
    </location>
</feature>
<dbReference type="AlphaFoldDB" id="A0A0F9A3S0"/>